<sequence>MSGGSRFTDRNGRDEFIGINILSINCFYVFEMLKIFLIGESPINTNLI</sequence>
<comment type="caution">
    <text evidence="1">The sequence shown here is derived from an EMBL/GenBank/DDBJ whole genome shotgun (WGS) entry which is preliminary data.</text>
</comment>
<organism evidence="1 2">
    <name type="scientific">Prochlorococcus marinus str. MIT 9314</name>
    <dbReference type="NCBI Taxonomy" id="167548"/>
    <lineage>
        <taxon>Bacteria</taxon>
        <taxon>Bacillati</taxon>
        <taxon>Cyanobacteriota</taxon>
        <taxon>Cyanophyceae</taxon>
        <taxon>Synechococcales</taxon>
        <taxon>Prochlorococcaceae</taxon>
        <taxon>Prochlorococcus</taxon>
    </lineage>
</organism>
<evidence type="ECO:0000313" key="2">
    <source>
        <dbReference type="Proteomes" id="UP000030533"/>
    </source>
</evidence>
<proteinExistence type="predicted"/>
<reference evidence="2" key="1">
    <citation type="journal article" date="2014" name="Sci. Data">
        <title>Genomes of diverse isolates of the marine cyanobacterium Prochlorococcus.</title>
        <authorList>
            <person name="Biller S."/>
            <person name="Berube P."/>
            <person name="Thompson J."/>
            <person name="Kelly L."/>
            <person name="Roggensack S."/>
            <person name="Awad L."/>
            <person name="Roache-Johnson K."/>
            <person name="Ding H."/>
            <person name="Giovannoni S.J."/>
            <person name="Moore L.R."/>
            <person name="Chisholm S.W."/>
        </authorList>
    </citation>
    <scope>NUCLEOTIDE SEQUENCE [LARGE SCALE GENOMIC DNA]</scope>
    <source>
        <strain evidence="2">MIT 9314</strain>
    </source>
</reference>
<dbReference type="Proteomes" id="UP000030533">
    <property type="component" value="Unassembled WGS sequence"/>
</dbReference>
<accession>A0A0A2AL59</accession>
<dbReference type="EMBL" id="JNAO01000004">
    <property type="protein sequence ID" value="KGG02366.1"/>
    <property type="molecule type" value="Genomic_DNA"/>
</dbReference>
<protein>
    <submittedName>
        <fullName evidence="1">Uncharacterized protein</fullName>
    </submittedName>
</protein>
<gene>
    <name evidence="1" type="ORF">EU98_0306</name>
</gene>
<dbReference type="AlphaFoldDB" id="A0A0A2AL59"/>
<evidence type="ECO:0000313" key="1">
    <source>
        <dbReference type="EMBL" id="KGG02366.1"/>
    </source>
</evidence>
<name>A0A0A2AL59_PROMR</name>